<evidence type="ECO:0000313" key="3">
    <source>
        <dbReference type="Proteomes" id="UP000009175"/>
    </source>
</evidence>
<protein>
    <submittedName>
        <fullName evidence="2">MSHA biogenesis protein MshO</fullName>
    </submittedName>
</protein>
<proteinExistence type="predicted"/>
<evidence type="ECO:0000256" key="1">
    <source>
        <dbReference type="SAM" id="Phobius"/>
    </source>
</evidence>
<keyword evidence="1" id="KW-1133">Transmembrane helix</keyword>
<sequence>MRRTGIGLHARGFTLVELVTVILVLGVLAVGVSSFIIFGTRIFIESSAVEQVTGESRYAIERLTRDIRRALPGSLRLVAGSDGSDSWQCLEMVPIAASTSYVTLAISPDAAAQQARVIRDGANTGIIAGQMAHVYPLMATDVYPPPTGDTGKRFAVKSVIEGADSLELSFDTPVRFSQGSPSRRIYFSQDVVSYCFIEQLASHNISLWRFNGYGLSAIQPDVPVMRAAGRSALMANAVTTPAPIALLASTLINNAMVQLDVGFAVNGETFQYQHQVHTANVP</sequence>
<organism evidence="2 3">
    <name type="scientific">Shewanella amazonensis (strain ATCC BAA-1098 / SB2B)</name>
    <dbReference type="NCBI Taxonomy" id="326297"/>
    <lineage>
        <taxon>Bacteria</taxon>
        <taxon>Pseudomonadati</taxon>
        <taxon>Pseudomonadota</taxon>
        <taxon>Gammaproteobacteria</taxon>
        <taxon>Alteromonadales</taxon>
        <taxon>Shewanellaceae</taxon>
        <taxon>Shewanella</taxon>
    </lineage>
</organism>
<keyword evidence="1" id="KW-0812">Transmembrane</keyword>
<dbReference type="InterPro" id="IPR012902">
    <property type="entry name" value="N_methyl_site"/>
</dbReference>
<dbReference type="PROSITE" id="PS00409">
    <property type="entry name" value="PROKAR_NTER_METHYL"/>
    <property type="match status" value="1"/>
</dbReference>
<dbReference type="eggNOG" id="COG4968">
    <property type="taxonomic scope" value="Bacteria"/>
</dbReference>
<gene>
    <name evidence="2" type="ordered locus">Sama_0464</name>
</gene>
<dbReference type="NCBIfam" id="TIGR02532">
    <property type="entry name" value="IV_pilin_GFxxxE"/>
    <property type="match status" value="1"/>
</dbReference>
<accession>A1S2R8</accession>
<dbReference type="KEGG" id="saz:Sama_0464"/>
<dbReference type="EMBL" id="CP000507">
    <property type="protein sequence ID" value="ABL98674.1"/>
    <property type="molecule type" value="Genomic_DNA"/>
</dbReference>
<keyword evidence="3" id="KW-1185">Reference proteome</keyword>
<dbReference type="STRING" id="326297.Sama_0464"/>
<dbReference type="Pfam" id="PF07963">
    <property type="entry name" value="N_methyl"/>
    <property type="match status" value="1"/>
</dbReference>
<keyword evidence="1" id="KW-0472">Membrane</keyword>
<feature type="transmembrane region" description="Helical" evidence="1">
    <location>
        <begin position="12"/>
        <end position="38"/>
    </location>
</feature>
<dbReference type="RefSeq" id="WP_011758584.1">
    <property type="nucleotide sequence ID" value="NC_008700.1"/>
</dbReference>
<dbReference type="Proteomes" id="UP000009175">
    <property type="component" value="Chromosome"/>
</dbReference>
<evidence type="ECO:0000313" key="2">
    <source>
        <dbReference type="EMBL" id="ABL98674.1"/>
    </source>
</evidence>
<dbReference type="HOGENOM" id="CLU_080973_1_0_6"/>
<reference evidence="2 3" key="1">
    <citation type="submission" date="2006-12" db="EMBL/GenBank/DDBJ databases">
        <title>Complete sequence of Shewanella amazonensis SB2B.</title>
        <authorList>
            <consortium name="US DOE Joint Genome Institute"/>
            <person name="Copeland A."/>
            <person name="Lucas S."/>
            <person name="Lapidus A."/>
            <person name="Barry K."/>
            <person name="Detter J.C."/>
            <person name="Glavina del Rio T."/>
            <person name="Hammon N."/>
            <person name="Israni S."/>
            <person name="Dalin E."/>
            <person name="Tice H."/>
            <person name="Pitluck S."/>
            <person name="Munk A.C."/>
            <person name="Brettin T."/>
            <person name="Bruce D."/>
            <person name="Han C."/>
            <person name="Tapia R."/>
            <person name="Gilna P."/>
            <person name="Schmutz J."/>
            <person name="Larimer F."/>
            <person name="Land M."/>
            <person name="Hauser L."/>
            <person name="Kyrpides N."/>
            <person name="Mikhailova N."/>
            <person name="Fredrickson J."/>
            <person name="Richardson P."/>
        </authorList>
    </citation>
    <scope>NUCLEOTIDE SEQUENCE [LARGE SCALE GENOMIC DNA]</scope>
    <source>
        <strain evidence="3">ATCC BAA-1098 / SB2B</strain>
    </source>
</reference>
<dbReference type="OrthoDB" id="9788802at2"/>
<name>A1S2R8_SHEAM</name>
<dbReference type="AlphaFoldDB" id="A1S2R8"/>